<comment type="caution">
    <text evidence="1">The sequence shown here is derived from an EMBL/GenBank/DDBJ whole genome shotgun (WGS) entry which is preliminary data.</text>
</comment>
<evidence type="ECO:0000313" key="2">
    <source>
        <dbReference type="Proteomes" id="UP001062846"/>
    </source>
</evidence>
<name>A0ACC0N1K2_RHOML</name>
<reference evidence="1" key="1">
    <citation type="submission" date="2022-02" db="EMBL/GenBank/DDBJ databases">
        <title>Plant Genome Project.</title>
        <authorList>
            <person name="Zhang R.-G."/>
        </authorList>
    </citation>
    <scope>NUCLEOTIDE SEQUENCE</scope>
    <source>
        <strain evidence="1">AT1</strain>
    </source>
</reference>
<sequence>MNPVLFLIFTFLCSGGGLDFPSVKGISTIGPGEELNYGSLLKSDVASPAVAVSGCAGGLGFNYISYRQPKADVICLSTLKDSTNTQESKTDPNNLQKHHTFQIKVLKFYPVRTNIFFPSSTFHCEIVHNFAIKKKIPMNPVLFLIFTFLCSRGGLDFPLAAGISTIGPGEELNSGSFLESDGGNFTLGFFTIPQTNYTYLGIWYTNDDQGRKVWVANPNTPLNNNVAAALTIDNTTGILKINSGGNLVLNISNQEAANPTARLEDSGNLVLRTEKQSLWQSFDNPTNTLLPGMKLGFNTATGQNWTLTSWNSDYVPASGAFTLGWEPTQDSGQLVVYLRGERYSISGPLKDQAFEFMPGLNDLWTPYHCNFSVVSNNDEEYLTFSVINGRLWMWELTPIGNLRDGANSREYGPDGFCYGYESVPPYCVTSEFPRCRSSNDKFEEKRVNFLPTIATSEYEENTSLSLTDCMERCWNNCSCVAFTVLNSNGTGCKTWTGKLEYSTDDPNASKIYVLVQGSSSKGKMWIWIVIAVVVSLLMLIVGIFCCLRIRKRRFEGEEKKRRIQYLKELTTSDSFNGVHHIEDDGTQGHHDLKILSFASIVEATNNFSRENKLGQGGFGPVYKGTLQVEREIAVKRLSRTSGQGLVEFKNELILIAKLQHKNLVRVLGCCIHGEEKMLVYEYLPNKSLDSFIFDSTKRKLLDWKMRMIIIDGIAQGLLYLHKYSRMRVIHRDLKASNILLDENMNAKISDFGMARIFKQNETEAVTNRVVGTYGYMSPEYAMEGTFSEKSDVFSFGVLILEIVSGRRNSSFYNADNRPLNLIGYAWELWKEGTALELKDPTLGDSCAENELLRIIHVGHLCVQEGATDRPTMSDVISMLNNETMVLPAPTRPAFFTGRNVPRTAMSSKSKPQDCSTNNLTASTIEPR</sequence>
<accession>A0ACC0N1K2</accession>
<protein>
    <submittedName>
        <fullName evidence="1">Uncharacterized protein</fullName>
    </submittedName>
</protein>
<keyword evidence="2" id="KW-1185">Reference proteome</keyword>
<dbReference type="Proteomes" id="UP001062846">
    <property type="component" value="Chromosome 7"/>
</dbReference>
<proteinExistence type="predicted"/>
<dbReference type="EMBL" id="CM046394">
    <property type="protein sequence ID" value="KAI8547030.1"/>
    <property type="molecule type" value="Genomic_DNA"/>
</dbReference>
<gene>
    <name evidence="1" type="ORF">RHMOL_Rhmol07G0164200</name>
</gene>
<organism evidence="1 2">
    <name type="scientific">Rhododendron molle</name>
    <name type="common">Chinese azalea</name>
    <name type="synonym">Azalea mollis</name>
    <dbReference type="NCBI Taxonomy" id="49168"/>
    <lineage>
        <taxon>Eukaryota</taxon>
        <taxon>Viridiplantae</taxon>
        <taxon>Streptophyta</taxon>
        <taxon>Embryophyta</taxon>
        <taxon>Tracheophyta</taxon>
        <taxon>Spermatophyta</taxon>
        <taxon>Magnoliopsida</taxon>
        <taxon>eudicotyledons</taxon>
        <taxon>Gunneridae</taxon>
        <taxon>Pentapetalae</taxon>
        <taxon>asterids</taxon>
        <taxon>Ericales</taxon>
        <taxon>Ericaceae</taxon>
        <taxon>Ericoideae</taxon>
        <taxon>Rhodoreae</taxon>
        <taxon>Rhododendron</taxon>
    </lineage>
</organism>
<evidence type="ECO:0000313" key="1">
    <source>
        <dbReference type="EMBL" id="KAI8547030.1"/>
    </source>
</evidence>